<protein>
    <submittedName>
        <fullName evidence="4">Heat shock protein</fullName>
    </submittedName>
</protein>
<feature type="region of interest" description="Disordered" evidence="1">
    <location>
        <begin position="304"/>
        <end position="360"/>
    </location>
</feature>
<feature type="compositionally biased region" description="Low complexity" evidence="1">
    <location>
        <begin position="331"/>
        <end position="359"/>
    </location>
</feature>
<feature type="transmembrane region" description="Helical" evidence="2">
    <location>
        <begin position="211"/>
        <end position="234"/>
    </location>
</feature>
<proteinExistence type="predicted"/>
<evidence type="ECO:0000256" key="1">
    <source>
        <dbReference type="SAM" id="MobiDB-lite"/>
    </source>
</evidence>
<dbReference type="EMBL" id="JBBJCI010000214">
    <property type="protein sequence ID" value="KAK7240411.1"/>
    <property type="molecule type" value="Genomic_DNA"/>
</dbReference>
<dbReference type="Proteomes" id="UP001363151">
    <property type="component" value="Unassembled WGS sequence"/>
</dbReference>
<keyword evidence="5" id="KW-1185">Reference proteome</keyword>
<keyword evidence="2" id="KW-1133">Transmembrane helix</keyword>
<accession>A0ABR1FWU9</accession>
<evidence type="ECO:0000256" key="2">
    <source>
        <dbReference type="SAM" id="Phobius"/>
    </source>
</evidence>
<name>A0ABR1FWU9_AURAN</name>
<keyword evidence="4" id="KW-0346">Stress response</keyword>
<reference evidence="4 5" key="1">
    <citation type="submission" date="2024-03" db="EMBL/GenBank/DDBJ databases">
        <title>Aureococcus anophagefferens CCMP1851 and Kratosvirus quantuckense: Draft genome of a second virus-susceptible host strain in the model system.</title>
        <authorList>
            <person name="Chase E."/>
            <person name="Truchon A.R."/>
            <person name="Schepens W."/>
            <person name="Wilhelm S.W."/>
        </authorList>
    </citation>
    <scope>NUCLEOTIDE SEQUENCE [LARGE SCALE GENOMIC DNA]</scope>
    <source>
        <strain evidence="4 5">CCMP1851</strain>
    </source>
</reference>
<gene>
    <name evidence="4" type="ORF">SO694_00115057</name>
</gene>
<comment type="caution">
    <text evidence="4">The sequence shown here is derived from an EMBL/GenBank/DDBJ whole genome shotgun (WGS) entry which is preliminary data.</text>
</comment>
<evidence type="ECO:0000313" key="5">
    <source>
        <dbReference type="Proteomes" id="UP001363151"/>
    </source>
</evidence>
<feature type="compositionally biased region" description="Acidic residues" evidence="1">
    <location>
        <begin position="305"/>
        <end position="319"/>
    </location>
</feature>
<sequence length="392" mass="40072">MIFARLLVVVAGAGGASLTREIAAAGGCGAVCGGFAPGDRSPQTCAALRLSGCHCGGGCGGRSLAGNASGACAGVVSGVDAASDAAVAATLALLPVWLDERATPPRAPRRPLRAASSPRACNATCAAADAACAALTARFDASQRAWWTSAVAACWDDGGALAASPPMHRARGGGVRRAAERWIACLLEESYFDGDAGPCRGAPGGYPYSKVVLYFVFFGVGSAQGCACFFTFGLQRKSLDAWRAYVGEVRARRPRLDACLRGPRALIPRRVELPASAAPAAGATVDVYDGDDVRVSENPMRLEEAAGDEEAGAEGDEGVLVDIPLDDTPRRPTTAEAPPHAPASGRRGAAGDRGAAAHDVMARALDELDAYDDKDPDHAAALVRPSQDASVV</sequence>
<keyword evidence="2" id="KW-0812">Transmembrane</keyword>
<keyword evidence="2" id="KW-0472">Membrane</keyword>
<feature type="chain" id="PRO_5045594063" evidence="3">
    <location>
        <begin position="16"/>
        <end position="392"/>
    </location>
</feature>
<keyword evidence="3" id="KW-0732">Signal</keyword>
<feature type="signal peptide" evidence="3">
    <location>
        <begin position="1"/>
        <end position="15"/>
    </location>
</feature>
<organism evidence="4 5">
    <name type="scientific">Aureococcus anophagefferens</name>
    <name type="common">Harmful bloom alga</name>
    <dbReference type="NCBI Taxonomy" id="44056"/>
    <lineage>
        <taxon>Eukaryota</taxon>
        <taxon>Sar</taxon>
        <taxon>Stramenopiles</taxon>
        <taxon>Ochrophyta</taxon>
        <taxon>Pelagophyceae</taxon>
        <taxon>Pelagomonadales</taxon>
        <taxon>Pelagomonadaceae</taxon>
        <taxon>Aureococcus</taxon>
    </lineage>
</organism>
<evidence type="ECO:0000256" key="3">
    <source>
        <dbReference type="SAM" id="SignalP"/>
    </source>
</evidence>
<evidence type="ECO:0000313" key="4">
    <source>
        <dbReference type="EMBL" id="KAK7240411.1"/>
    </source>
</evidence>